<sequence length="414" mass="47044">MSFLLNTKRVKYECSCGQWLPLDSLYFCRSCVKPKCNFCAIDQIDITYCPTCLENVPPGDAKSRRHQCQTCNLCPLCDSNLATNMEGDLYHLRCGTCKWTTRDAELADQAKSAEWPQHLHPYDDLLNSALEQLRLYSSREKIQKDKVKYTNKRRSNLGTLNIDRYNLQGLYNARRRTLLEPLQPMVRGVEPTEDVPELDEGVFTSSFCETKTLGQTMTQLFAMDQPLYPNRTKLAGKRVVRCSDCERPLYKPEYSPTSIKSKIQMLAIEFTPDIRISREVNLAGDQTSYVFLSVCNICITPVQIKMVPLSSEDDKTLVQCETPSIEFTLLNKDDAADINARALTPTEEPSGCCFVFKSRHRVGLRISVNAKPGNADNFLCFQLNYLNKSVATEQEKQNNWISTRVKLSLGSTEA</sequence>
<keyword evidence="8" id="KW-0832">Ubl conjugation</keyword>
<reference evidence="15" key="1">
    <citation type="submission" date="2023-06" db="EMBL/GenBank/DDBJ databases">
        <title>Genomic analysis of the entomopathogenic nematode Steinernema hermaphroditum.</title>
        <authorList>
            <person name="Schwarz E.M."/>
            <person name="Heppert J.K."/>
            <person name="Baniya A."/>
            <person name="Schwartz H.T."/>
            <person name="Tan C.-H."/>
            <person name="Antoshechkin I."/>
            <person name="Sternberg P.W."/>
            <person name="Goodrich-Blair H."/>
            <person name="Dillman A.R."/>
        </authorList>
    </citation>
    <scope>NUCLEOTIDE SEQUENCE</scope>
    <source>
        <strain evidence="15">PS9179</strain>
        <tissue evidence="15">Whole animal</tissue>
    </source>
</reference>
<proteinExistence type="inferred from homology"/>
<evidence type="ECO:0000256" key="11">
    <source>
        <dbReference type="ARBA" id="ARBA00023212"/>
    </source>
</evidence>
<evidence type="ECO:0000256" key="2">
    <source>
        <dbReference type="ARBA" id="ARBA00004529"/>
    </source>
</evidence>
<dbReference type="GO" id="GO:0005813">
    <property type="term" value="C:centrosome"/>
    <property type="evidence" value="ECO:0007669"/>
    <property type="project" value="UniProtKB-SubCell"/>
</dbReference>
<accession>A0AA39H7C9</accession>
<dbReference type="Pfam" id="PF05502">
    <property type="entry name" value="Dynactin_p62"/>
    <property type="match status" value="2"/>
</dbReference>
<evidence type="ECO:0000313" key="16">
    <source>
        <dbReference type="Proteomes" id="UP001175271"/>
    </source>
</evidence>
<keyword evidence="9" id="KW-0007">Acetylation</keyword>
<evidence type="ECO:0000256" key="7">
    <source>
        <dbReference type="ARBA" id="ARBA00022553"/>
    </source>
</evidence>
<keyword evidence="7" id="KW-0597">Phosphoprotein</keyword>
<evidence type="ECO:0000256" key="4">
    <source>
        <dbReference type="ARBA" id="ARBA00004657"/>
    </source>
</evidence>
<comment type="subcellular location">
    <subcellularLocation>
        <location evidence="3">Cytoplasm</location>
        <location evidence="3">Cell cortex</location>
    </subcellularLocation>
    <subcellularLocation>
        <location evidence="1">Cytoplasm</location>
        <location evidence="1">Cytoskeleton</location>
        <location evidence="1">Microtubule organizing center</location>
        <location evidence="1">Centrosome</location>
    </subcellularLocation>
    <subcellularLocation>
        <location evidence="2">Cytoplasm</location>
        <location evidence="2">Cytoskeleton</location>
        <location evidence="2">Stress fiber</location>
    </subcellularLocation>
    <subcellularLocation>
        <location evidence="4">Cytoplasm</location>
        <location evidence="4">Myofibril</location>
    </subcellularLocation>
</comment>
<dbReference type="AlphaFoldDB" id="A0AA39H7C9"/>
<evidence type="ECO:0000256" key="9">
    <source>
        <dbReference type="ARBA" id="ARBA00022990"/>
    </source>
</evidence>
<evidence type="ECO:0000256" key="14">
    <source>
        <dbReference type="ARBA" id="ARBA00093507"/>
    </source>
</evidence>
<evidence type="ECO:0000256" key="6">
    <source>
        <dbReference type="ARBA" id="ARBA00022499"/>
    </source>
</evidence>
<evidence type="ECO:0000256" key="12">
    <source>
        <dbReference type="ARBA" id="ARBA00034776"/>
    </source>
</evidence>
<evidence type="ECO:0000256" key="3">
    <source>
        <dbReference type="ARBA" id="ARBA00004544"/>
    </source>
</evidence>
<comment type="subunit">
    <text evidence="14">Subunit of dynactin, a multiprotein complex part of a tripartite complex with dynein and a adapter, such as BICDL1, BICD2 or HOOK3. The dynactin complex is built around ACTR1A/ACTB filament and consists of an actin-related filament composed of a shoulder domain, a pointed end and a barbed end. Its length is defined by its flexible shoulder domain. The soulder is composed of 2 DCTN1 subunits, 4 DCTN2 and 2 DCTN3. The 4 DCNT2 (via N-terminus) bind the ACTR1A filament and act as molecular rulers to determine the length. The pointed end is important for binding dynein-dynactin cargo adapters. Consists of 4 subunits: ACTR10, DCNT4, DCTN5 and DCTN6. The barbed end is composed of a CAPZA1:CAPZB heterodimers, which binds ACTR1A/ACTB filament and dynactin and stabilizes dynactin. Interacts with ATP7B, but not ATP7A, in a copper-dependent manner. Interacts with ANK2; this interaction is required for localization at costameres. Interacts with N4BP2L1.</text>
</comment>
<gene>
    <name evidence="15" type="ORF">QR680_003341</name>
</gene>
<protein>
    <recommendedName>
        <fullName evidence="13">Dynactin subunit 4</fullName>
    </recommendedName>
</protein>
<dbReference type="GO" id="GO:0005938">
    <property type="term" value="C:cell cortex"/>
    <property type="evidence" value="ECO:0007669"/>
    <property type="project" value="UniProtKB-SubCell"/>
</dbReference>
<evidence type="ECO:0000256" key="13">
    <source>
        <dbReference type="ARBA" id="ARBA00034864"/>
    </source>
</evidence>
<dbReference type="InterPro" id="IPR008603">
    <property type="entry name" value="DCTN4"/>
</dbReference>
<comment type="caution">
    <text evidence="15">The sequence shown here is derived from an EMBL/GenBank/DDBJ whole genome shotgun (WGS) entry which is preliminary data.</text>
</comment>
<keyword evidence="5" id="KW-0963">Cytoplasm</keyword>
<name>A0AA39H7C9_9BILA</name>
<dbReference type="PANTHER" id="PTHR13034:SF2">
    <property type="entry name" value="DYNACTIN SUBUNIT 4"/>
    <property type="match status" value="1"/>
</dbReference>
<organism evidence="15 16">
    <name type="scientific">Steinernema hermaphroditum</name>
    <dbReference type="NCBI Taxonomy" id="289476"/>
    <lineage>
        <taxon>Eukaryota</taxon>
        <taxon>Metazoa</taxon>
        <taxon>Ecdysozoa</taxon>
        <taxon>Nematoda</taxon>
        <taxon>Chromadorea</taxon>
        <taxon>Rhabditida</taxon>
        <taxon>Tylenchina</taxon>
        <taxon>Panagrolaimomorpha</taxon>
        <taxon>Strongyloidoidea</taxon>
        <taxon>Steinernematidae</taxon>
        <taxon>Steinernema</taxon>
    </lineage>
</organism>
<keyword evidence="10" id="KW-0175">Coiled coil</keyword>
<dbReference type="GO" id="GO:0005869">
    <property type="term" value="C:dynactin complex"/>
    <property type="evidence" value="ECO:0007669"/>
    <property type="project" value="InterPro"/>
</dbReference>
<evidence type="ECO:0000256" key="10">
    <source>
        <dbReference type="ARBA" id="ARBA00023054"/>
    </source>
</evidence>
<keyword evidence="16" id="KW-1185">Reference proteome</keyword>
<dbReference type="GO" id="GO:0030016">
    <property type="term" value="C:myofibril"/>
    <property type="evidence" value="ECO:0007669"/>
    <property type="project" value="UniProtKB-SubCell"/>
</dbReference>
<keyword evidence="6" id="KW-1017">Isopeptide bond</keyword>
<evidence type="ECO:0000256" key="5">
    <source>
        <dbReference type="ARBA" id="ARBA00022490"/>
    </source>
</evidence>
<dbReference type="EMBL" id="JAUCMV010000005">
    <property type="protein sequence ID" value="KAK0400076.1"/>
    <property type="molecule type" value="Genomic_DNA"/>
</dbReference>
<evidence type="ECO:0000256" key="1">
    <source>
        <dbReference type="ARBA" id="ARBA00004300"/>
    </source>
</evidence>
<dbReference type="GO" id="GO:0001725">
    <property type="term" value="C:stress fiber"/>
    <property type="evidence" value="ECO:0007669"/>
    <property type="project" value="UniProtKB-SubCell"/>
</dbReference>
<comment type="similarity">
    <text evidence="12">Belongs to the dynactin subunit 4 family.</text>
</comment>
<evidence type="ECO:0000256" key="8">
    <source>
        <dbReference type="ARBA" id="ARBA00022843"/>
    </source>
</evidence>
<dbReference type="PANTHER" id="PTHR13034">
    <property type="entry name" value="DYNACTIN P62 SUBUNIT"/>
    <property type="match status" value="1"/>
</dbReference>
<keyword evidence="11" id="KW-0206">Cytoskeleton</keyword>
<dbReference type="Proteomes" id="UP001175271">
    <property type="component" value="Unassembled WGS sequence"/>
</dbReference>
<evidence type="ECO:0000313" key="15">
    <source>
        <dbReference type="EMBL" id="KAK0400076.1"/>
    </source>
</evidence>